<comment type="caution">
    <text evidence="2">The sequence shown here is derived from an EMBL/GenBank/DDBJ whole genome shotgun (WGS) entry which is preliminary data.</text>
</comment>
<dbReference type="EMBL" id="BMAO01037052">
    <property type="protein sequence ID" value="GFR14955.1"/>
    <property type="molecule type" value="Genomic_DNA"/>
</dbReference>
<name>A0A8X6J0R5_TRICU</name>
<gene>
    <name evidence="2" type="ORF">TNCT_665161</name>
</gene>
<feature type="compositionally biased region" description="Basic residues" evidence="1">
    <location>
        <begin position="144"/>
        <end position="164"/>
    </location>
</feature>
<dbReference type="AlphaFoldDB" id="A0A8X6J0R5"/>
<keyword evidence="3" id="KW-1185">Reference proteome</keyword>
<evidence type="ECO:0000313" key="2">
    <source>
        <dbReference type="EMBL" id="GFR14955.1"/>
    </source>
</evidence>
<proteinExistence type="predicted"/>
<evidence type="ECO:0000313" key="3">
    <source>
        <dbReference type="Proteomes" id="UP000887116"/>
    </source>
</evidence>
<evidence type="ECO:0000256" key="1">
    <source>
        <dbReference type="SAM" id="MobiDB-lite"/>
    </source>
</evidence>
<reference evidence="2" key="1">
    <citation type="submission" date="2020-07" db="EMBL/GenBank/DDBJ databases">
        <title>Multicomponent nature underlies the extraordinary mechanical properties of spider dragline silk.</title>
        <authorList>
            <person name="Kono N."/>
            <person name="Nakamura H."/>
            <person name="Mori M."/>
            <person name="Yoshida Y."/>
            <person name="Ohtoshi R."/>
            <person name="Malay A.D."/>
            <person name="Moran D.A.P."/>
            <person name="Tomita M."/>
            <person name="Numata K."/>
            <person name="Arakawa K."/>
        </authorList>
    </citation>
    <scope>NUCLEOTIDE SEQUENCE</scope>
</reference>
<organism evidence="2 3">
    <name type="scientific">Trichonephila clavata</name>
    <name type="common">Joro spider</name>
    <name type="synonym">Nephila clavata</name>
    <dbReference type="NCBI Taxonomy" id="2740835"/>
    <lineage>
        <taxon>Eukaryota</taxon>
        <taxon>Metazoa</taxon>
        <taxon>Ecdysozoa</taxon>
        <taxon>Arthropoda</taxon>
        <taxon>Chelicerata</taxon>
        <taxon>Arachnida</taxon>
        <taxon>Araneae</taxon>
        <taxon>Araneomorphae</taxon>
        <taxon>Entelegynae</taxon>
        <taxon>Araneoidea</taxon>
        <taxon>Nephilidae</taxon>
        <taxon>Trichonephila</taxon>
    </lineage>
</organism>
<dbReference type="Proteomes" id="UP000887116">
    <property type="component" value="Unassembled WGS sequence"/>
</dbReference>
<feature type="region of interest" description="Disordered" evidence="1">
    <location>
        <begin position="88"/>
        <end position="175"/>
    </location>
</feature>
<accession>A0A8X6J0R5</accession>
<sequence>MQFAAEVDGIVLLWKTSLPLEAHTKNSKTPLELNELVLMDTEDNIEFTLAELFFQCEESKQEELLVVDMEEKKGLTLADLTFQCEELTQETQIPEPPVNPVNSETEKVCDGATSTTRKKVSKKKPMRTKPQSARNSNLNNQQKICKRKIKKRDSKKRNNNKKKRSGDAVKKYRIS</sequence>
<protein>
    <submittedName>
        <fullName evidence="2">Uncharacterized protein</fullName>
    </submittedName>
</protein>
<feature type="compositionally biased region" description="Basic residues" evidence="1">
    <location>
        <begin position="116"/>
        <end position="127"/>
    </location>
</feature>
<feature type="compositionally biased region" description="Basic and acidic residues" evidence="1">
    <location>
        <begin position="165"/>
        <end position="175"/>
    </location>
</feature>